<keyword evidence="8 9" id="KW-0949">S-adenosyl-L-methionine</keyword>
<dbReference type="InterPro" id="IPR022474">
    <property type="entry name" value="Thiopur_S-MeTfrase_Se/Te_detox"/>
</dbReference>
<keyword evidence="7 9" id="KW-0808">Transferase</keyword>
<dbReference type="STRING" id="1159017.SAMN02927930_01506"/>
<dbReference type="GO" id="GO:0032259">
    <property type="term" value="P:methylation"/>
    <property type="evidence" value="ECO:0007669"/>
    <property type="project" value="UniProtKB-KW"/>
</dbReference>
<evidence type="ECO:0000313" key="10">
    <source>
        <dbReference type="EMBL" id="SDB39555.1"/>
    </source>
</evidence>
<feature type="binding site" evidence="9">
    <location>
        <position position="44"/>
    </location>
    <ligand>
        <name>S-adenosyl-L-methionine</name>
        <dbReference type="ChEBI" id="CHEBI:59789"/>
    </ligand>
</feature>
<evidence type="ECO:0000256" key="4">
    <source>
        <dbReference type="ARBA" id="ARBA00011905"/>
    </source>
</evidence>
<dbReference type="PANTHER" id="PTHR10259:SF11">
    <property type="entry name" value="THIOPURINE S-METHYLTRANSFERASE"/>
    <property type="match status" value="1"/>
</dbReference>
<evidence type="ECO:0000313" key="11">
    <source>
        <dbReference type="Proteomes" id="UP000199626"/>
    </source>
</evidence>
<dbReference type="GO" id="GO:0005737">
    <property type="term" value="C:cytoplasm"/>
    <property type="evidence" value="ECO:0007669"/>
    <property type="project" value="UniProtKB-SubCell"/>
</dbReference>
<evidence type="ECO:0000256" key="3">
    <source>
        <dbReference type="ARBA" id="ARBA00008145"/>
    </source>
</evidence>
<dbReference type="AlphaFoldDB" id="A0A1G6D3M6"/>
<evidence type="ECO:0000256" key="8">
    <source>
        <dbReference type="ARBA" id="ARBA00022691"/>
    </source>
</evidence>
<comment type="similarity">
    <text evidence="3 9">Belongs to the class I-like SAM-binding methyltransferase superfamily. TPMT family.</text>
</comment>
<keyword evidence="5 9" id="KW-0963">Cytoplasm</keyword>
<dbReference type="Gene3D" id="3.40.50.150">
    <property type="entry name" value="Vaccinia Virus protein VP39"/>
    <property type="match status" value="1"/>
</dbReference>
<feature type="binding site" evidence="9">
    <location>
        <position position="122"/>
    </location>
    <ligand>
        <name>S-adenosyl-L-methionine</name>
        <dbReference type="ChEBI" id="CHEBI:59789"/>
    </ligand>
</feature>
<sequence length="212" mass="24124">MDHEFWHERWQRGEIGFHRAQVHPILTAQIAHLVAPPATVFVPLSGKTLDMKWLLDEGYQVVGVELSAAAIEAFMEEHQLAYTCTQQGPFQVYQAPGITLYQGDFFELQPVHLEACHAWYDRAALVALPVAMRQEYNQHLQQILPPSAKGLLITVEYPEGYWKGPPFAIWEAEVRTAYEDRYQVHSLPSQPGFIEGGDSQVLEHSYLLEPKA</sequence>
<organism evidence="10 11">
    <name type="scientific">Pseudidiomarina indica</name>
    <dbReference type="NCBI Taxonomy" id="1159017"/>
    <lineage>
        <taxon>Bacteria</taxon>
        <taxon>Pseudomonadati</taxon>
        <taxon>Pseudomonadota</taxon>
        <taxon>Gammaproteobacteria</taxon>
        <taxon>Alteromonadales</taxon>
        <taxon>Idiomarinaceae</taxon>
        <taxon>Pseudidiomarina</taxon>
    </lineage>
</organism>
<comment type="catalytic activity">
    <reaction evidence="1 9">
        <text>S-adenosyl-L-methionine + a thiopurine = S-adenosyl-L-homocysteine + a thiopurine S-methylether.</text>
        <dbReference type="EC" id="2.1.1.67"/>
    </reaction>
</comment>
<keyword evidence="6 9" id="KW-0489">Methyltransferase</keyword>
<dbReference type="EC" id="2.1.1.67" evidence="4 9"/>
<dbReference type="PIRSF" id="PIRSF023956">
    <property type="entry name" value="Thiopurine_S-methyltransferase"/>
    <property type="match status" value="1"/>
</dbReference>
<dbReference type="FunFam" id="3.40.50.150:FF:000101">
    <property type="entry name" value="Thiopurine S-methyltransferase"/>
    <property type="match status" value="1"/>
</dbReference>
<evidence type="ECO:0000256" key="2">
    <source>
        <dbReference type="ARBA" id="ARBA00004496"/>
    </source>
</evidence>
<evidence type="ECO:0000256" key="5">
    <source>
        <dbReference type="ARBA" id="ARBA00022490"/>
    </source>
</evidence>
<dbReference type="NCBIfam" id="NF009732">
    <property type="entry name" value="PRK13255.1"/>
    <property type="match status" value="1"/>
</dbReference>
<reference evidence="11" key="1">
    <citation type="submission" date="2016-10" db="EMBL/GenBank/DDBJ databases">
        <authorList>
            <person name="Varghese N."/>
            <person name="Submissions S."/>
        </authorList>
    </citation>
    <scope>NUCLEOTIDE SEQUENCE [LARGE SCALE GENOMIC DNA]</scope>
    <source>
        <strain evidence="11">CGMCC 1.10824</strain>
    </source>
</reference>
<dbReference type="GO" id="GO:0010038">
    <property type="term" value="P:response to metal ion"/>
    <property type="evidence" value="ECO:0007669"/>
    <property type="project" value="InterPro"/>
</dbReference>
<accession>A0A1G6D3M6</accession>
<dbReference type="NCBIfam" id="TIGR03840">
    <property type="entry name" value="TMPT_Se_Te"/>
    <property type="match status" value="1"/>
</dbReference>
<dbReference type="RefSeq" id="WP_176754947.1">
    <property type="nucleotide sequence ID" value="NZ_FMXN01000008.1"/>
</dbReference>
<dbReference type="InterPro" id="IPR025835">
    <property type="entry name" value="Thiopurine_S-MeTrfase"/>
</dbReference>
<feature type="binding site" evidence="9">
    <location>
        <position position="65"/>
    </location>
    <ligand>
        <name>S-adenosyl-L-methionine</name>
        <dbReference type="ChEBI" id="CHEBI:59789"/>
    </ligand>
</feature>
<proteinExistence type="inferred from homology"/>
<evidence type="ECO:0000256" key="1">
    <source>
        <dbReference type="ARBA" id="ARBA00000903"/>
    </source>
</evidence>
<comment type="subcellular location">
    <subcellularLocation>
        <location evidence="2 9">Cytoplasm</location>
    </subcellularLocation>
</comment>
<evidence type="ECO:0000256" key="6">
    <source>
        <dbReference type="ARBA" id="ARBA00022603"/>
    </source>
</evidence>
<gene>
    <name evidence="9" type="primary">tpm</name>
    <name evidence="10" type="ORF">SAMN02927930_01506</name>
</gene>
<evidence type="ECO:0000256" key="9">
    <source>
        <dbReference type="HAMAP-Rule" id="MF_00812"/>
    </source>
</evidence>
<dbReference type="InterPro" id="IPR029063">
    <property type="entry name" value="SAM-dependent_MTases_sf"/>
</dbReference>
<name>A0A1G6D3M6_9GAMM</name>
<protein>
    <recommendedName>
        <fullName evidence="4 9">Thiopurine S-methyltransferase</fullName>
        <ecNumber evidence="4 9">2.1.1.67</ecNumber>
    </recommendedName>
    <alternativeName>
        <fullName evidence="9">Thiopurine methyltransferase</fullName>
    </alternativeName>
</protein>
<dbReference type="SUPFAM" id="SSF53335">
    <property type="entry name" value="S-adenosyl-L-methionine-dependent methyltransferases"/>
    <property type="match status" value="1"/>
</dbReference>
<dbReference type="Pfam" id="PF05724">
    <property type="entry name" value="TPMT"/>
    <property type="match status" value="1"/>
</dbReference>
<keyword evidence="11" id="KW-1185">Reference proteome</keyword>
<evidence type="ECO:0000256" key="7">
    <source>
        <dbReference type="ARBA" id="ARBA00022679"/>
    </source>
</evidence>
<dbReference type="HAMAP" id="MF_00812">
    <property type="entry name" value="Thiopur_methtran"/>
    <property type="match status" value="1"/>
</dbReference>
<dbReference type="GO" id="GO:0008119">
    <property type="term" value="F:thiopurine S-methyltransferase activity"/>
    <property type="evidence" value="ECO:0007669"/>
    <property type="project" value="UniProtKB-UniRule"/>
</dbReference>
<feature type="binding site" evidence="9">
    <location>
        <position position="10"/>
    </location>
    <ligand>
        <name>S-adenosyl-L-methionine</name>
        <dbReference type="ChEBI" id="CHEBI:59789"/>
    </ligand>
</feature>
<dbReference type="PROSITE" id="PS51585">
    <property type="entry name" value="SAM_MT_TPMT"/>
    <property type="match status" value="1"/>
</dbReference>
<dbReference type="InterPro" id="IPR008854">
    <property type="entry name" value="TPMT"/>
</dbReference>
<dbReference type="EMBL" id="FMXN01000008">
    <property type="protein sequence ID" value="SDB39555.1"/>
    <property type="molecule type" value="Genomic_DNA"/>
</dbReference>
<dbReference type="PANTHER" id="PTHR10259">
    <property type="entry name" value="THIOPURINE S-METHYLTRANSFERASE"/>
    <property type="match status" value="1"/>
</dbReference>
<dbReference type="Proteomes" id="UP000199626">
    <property type="component" value="Unassembled WGS sequence"/>
</dbReference>